<feature type="repeat" description="PPR" evidence="3">
    <location>
        <begin position="165"/>
        <end position="199"/>
    </location>
</feature>
<dbReference type="InterPro" id="IPR032867">
    <property type="entry name" value="DYW_dom"/>
</dbReference>
<proteinExistence type="inferred from homology"/>
<dbReference type="InterPro" id="IPR002885">
    <property type="entry name" value="PPR_rpt"/>
</dbReference>
<feature type="repeat" description="PPR" evidence="3">
    <location>
        <begin position="266"/>
        <end position="300"/>
    </location>
</feature>
<protein>
    <recommendedName>
        <fullName evidence="4">DYW domain-containing protein</fullName>
    </recommendedName>
</protein>
<keyword evidence="2" id="KW-0677">Repeat</keyword>
<name>A0A803LIR9_CHEQI</name>
<evidence type="ECO:0000259" key="4">
    <source>
        <dbReference type="Pfam" id="PF14432"/>
    </source>
</evidence>
<dbReference type="PROSITE" id="PS51375">
    <property type="entry name" value="PPR"/>
    <property type="match status" value="3"/>
</dbReference>
<organism evidence="5 6">
    <name type="scientific">Chenopodium quinoa</name>
    <name type="common">Quinoa</name>
    <dbReference type="NCBI Taxonomy" id="63459"/>
    <lineage>
        <taxon>Eukaryota</taxon>
        <taxon>Viridiplantae</taxon>
        <taxon>Streptophyta</taxon>
        <taxon>Embryophyta</taxon>
        <taxon>Tracheophyta</taxon>
        <taxon>Spermatophyta</taxon>
        <taxon>Magnoliopsida</taxon>
        <taxon>eudicotyledons</taxon>
        <taxon>Gunneridae</taxon>
        <taxon>Pentapetalae</taxon>
        <taxon>Caryophyllales</taxon>
        <taxon>Chenopodiaceae</taxon>
        <taxon>Chenopodioideae</taxon>
        <taxon>Atripliceae</taxon>
        <taxon>Chenopodium</taxon>
    </lineage>
</organism>
<dbReference type="PANTHER" id="PTHR47926:SF533">
    <property type="entry name" value="DYW DOMAIN-CONTAINING PROTEIN"/>
    <property type="match status" value="1"/>
</dbReference>
<dbReference type="Gene3D" id="1.25.40.10">
    <property type="entry name" value="Tetratricopeptide repeat domain"/>
    <property type="match status" value="3"/>
</dbReference>
<dbReference type="InterPro" id="IPR046848">
    <property type="entry name" value="E_motif"/>
</dbReference>
<dbReference type="FunFam" id="1.25.40.10:FF:000475">
    <property type="entry name" value="Pentatricopeptide repeat-containing protein At5g40410, mitochondrial"/>
    <property type="match status" value="1"/>
</dbReference>
<evidence type="ECO:0000313" key="6">
    <source>
        <dbReference type="Proteomes" id="UP000596660"/>
    </source>
</evidence>
<dbReference type="InterPro" id="IPR046849">
    <property type="entry name" value="E2_motif"/>
</dbReference>
<sequence length="573" mass="63716">MQSLLWAVSSCRSLVNCQAIHALVIKSQFINNGFIGDRLVSIYTSLGFNDYARKMFDEIPDKDLVSWNSFISGFSKRGILALCLNAFQRMRNEADLKPNKVTLLSVISACTVDGALCEGKCFHGFGVKMGYMEEVKVANVLINMYGKLGMLDAAYVLFNTMKARSLVTWNSILALHAQHGHSDDVVGLFNLMRRAGVKPDQATMVALLQGCTELGVVKQATVVHACIFKCGFEGDMLVSTSLMSLYAKSGQLIAANVIFGELTKPDAVAWTSMLASYAMHGCGSEAIKLFENMVDGGIYPDHVTFTHLLSACSHAGLISEGRKYFEDMFRVYGVQPRIDHYSCMVDLLGRAGLLEDAVSLIRSMPMKPNVGVWGALLGACRIHNNVELGKEAADNLFLLNSSDHRNYIMLSNIYSASGQWKDASKIRSMMKGRRLVGDPGYSLFEHGNRVYQFVVGDQSHPNSDKIYAKLEEIVRKVHEAGLVRQTEFILHDVEEEVKIDMINKHSEKLALAFGLLVTNTSIPITIIKNLRICGDCHSVMKFVSLIEKRTIIVRDPKRFHHFANGMCSCKDYW</sequence>
<dbReference type="Pfam" id="PF14432">
    <property type="entry name" value="DYW_deaminase"/>
    <property type="match status" value="1"/>
</dbReference>
<reference evidence="5" key="1">
    <citation type="journal article" date="2017" name="Nature">
        <title>The genome of Chenopodium quinoa.</title>
        <authorList>
            <person name="Jarvis D.E."/>
            <person name="Ho Y.S."/>
            <person name="Lightfoot D.J."/>
            <person name="Schmoeckel S.M."/>
            <person name="Li B."/>
            <person name="Borm T.J.A."/>
            <person name="Ohyanagi H."/>
            <person name="Mineta K."/>
            <person name="Michell C.T."/>
            <person name="Saber N."/>
            <person name="Kharbatia N.M."/>
            <person name="Rupper R.R."/>
            <person name="Sharp A.R."/>
            <person name="Dally N."/>
            <person name="Boughton B.A."/>
            <person name="Woo Y.H."/>
            <person name="Gao G."/>
            <person name="Schijlen E.G.W.M."/>
            <person name="Guo X."/>
            <person name="Momin A.A."/>
            <person name="Negrao S."/>
            <person name="Al-Babili S."/>
            <person name="Gehring C."/>
            <person name="Roessner U."/>
            <person name="Jung C."/>
            <person name="Murphy K."/>
            <person name="Arold S.T."/>
            <person name="Gojobori T."/>
            <person name="van der Linden C.G."/>
            <person name="van Loo E.N."/>
            <person name="Jellen E.N."/>
            <person name="Maughan P.J."/>
            <person name="Tester M."/>
        </authorList>
    </citation>
    <scope>NUCLEOTIDE SEQUENCE [LARGE SCALE GENOMIC DNA]</scope>
    <source>
        <strain evidence="5">cv. PI 614886</strain>
    </source>
</reference>
<dbReference type="InterPro" id="IPR011990">
    <property type="entry name" value="TPR-like_helical_dom_sf"/>
</dbReference>
<dbReference type="GO" id="GO:0003723">
    <property type="term" value="F:RNA binding"/>
    <property type="evidence" value="ECO:0007669"/>
    <property type="project" value="InterPro"/>
</dbReference>
<evidence type="ECO:0000256" key="2">
    <source>
        <dbReference type="ARBA" id="ARBA00022737"/>
    </source>
</evidence>
<keyword evidence="6" id="KW-1185">Reference proteome</keyword>
<dbReference type="PANTHER" id="PTHR47926">
    <property type="entry name" value="PENTATRICOPEPTIDE REPEAT-CONTAINING PROTEIN"/>
    <property type="match status" value="1"/>
</dbReference>
<dbReference type="NCBIfam" id="TIGR00756">
    <property type="entry name" value="PPR"/>
    <property type="match status" value="4"/>
</dbReference>
<comment type="similarity">
    <text evidence="1">Belongs to the PPR family. PCMP-H subfamily.</text>
</comment>
<dbReference type="InterPro" id="IPR046960">
    <property type="entry name" value="PPR_At4g14850-like_plant"/>
</dbReference>
<dbReference type="Pfam" id="PF13041">
    <property type="entry name" value="PPR_2"/>
    <property type="match status" value="2"/>
</dbReference>
<dbReference type="Gramene" id="AUR62013866-RA">
    <property type="protein sequence ID" value="AUR62013866-RA:cds"/>
    <property type="gene ID" value="AUR62013866"/>
</dbReference>
<dbReference type="Pfam" id="PF20431">
    <property type="entry name" value="E_motif"/>
    <property type="match status" value="1"/>
</dbReference>
<feature type="repeat" description="PPR" evidence="3">
    <location>
        <begin position="301"/>
        <end position="336"/>
    </location>
</feature>
<dbReference type="Proteomes" id="UP000596660">
    <property type="component" value="Unplaced"/>
</dbReference>
<dbReference type="EnsemblPlants" id="AUR62013866-RA">
    <property type="protein sequence ID" value="AUR62013866-RA:cds"/>
    <property type="gene ID" value="AUR62013866"/>
</dbReference>
<dbReference type="OMA" id="YRHGFIG"/>
<reference evidence="5" key="2">
    <citation type="submission" date="2021-03" db="UniProtKB">
        <authorList>
            <consortium name="EnsemblPlants"/>
        </authorList>
    </citation>
    <scope>IDENTIFICATION</scope>
</reference>
<accession>A0A803LIR9</accession>
<dbReference type="GO" id="GO:0008270">
    <property type="term" value="F:zinc ion binding"/>
    <property type="evidence" value="ECO:0007669"/>
    <property type="project" value="InterPro"/>
</dbReference>
<dbReference type="AlphaFoldDB" id="A0A803LIR9"/>
<evidence type="ECO:0000313" key="5">
    <source>
        <dbReference type="EnsemblPlants" id="AUR62013866-RA:cds"/>
    </source>
</evidence>
<feature type="domain" description="DYW" evidence="4">
    <location>
        <begin position="482"/>
        <end position="573"/>
    </location>
</feature>
<evidence type="ECO:0000256" key="3">
    <source>
        <dbReference type="PROSITE-ProRule" id="PRU00708"/>
    </source>
</evidence>
<dbReference type="FunFam" id="1.25.40.10:FF:000407">
    <property type="entry name" value="Putative pentatricopeptide repeat-containing protein"/>
    <property type="match status" value="1"/>
</dbReference>
<dbReference type="GO" id="GO:0009451">
    <property type="term" value="P:RNA modification"/>
    <property type="evidence" value="ECO:0007669"/>
    <property type="project" value="InterPro"/>
</dbReference>
<dbReference type="Pfam" id="PF20430">
    <property type="entry name" value="Eplus_motif"/>
    <property type="match status" value="1"/>
</dbReference>
<evidence type="ECO:0000256" key="1">
    <source>
        <dbReference type="ARBA" id="ARBA00006643"/>
    </source>
</evidence>
<dbReference type="Pfam" id="PF01535">
    <property type="entry name" value="PPR"/>
    <property type="match status" value="4"/>
</dbReference>